<dbReference type="STRING" id="68895.RR42_m3022"/>
<protein>
    <submittedName>
        <fullName evidence="1">Glyoxalase family protein</fullName>
    </submittedName>
</protein>
<dbReference type="KEGG" id="cbw:RR42_m3022"/>
<sequence>MLINKSHHVAYRCIDAKQTVEWHQKHLDMKFVHDTSNFDDSMD</sequence>
<dbReference type="Gene3D" id="3.10.180.10">
    <property type="entry name" value="2,3-Dihydroxybiphenyl 1,2-Dioxygenase, domain 1"/>
    <property type="match status" value="1"/>
</dbReference>
<evidence type="ECO:0000313" key="2">
    <source>
        <dbReference type="Proteomes" id="UP000031843"/>
    </source>
</evidence>
<organism evidence="1 2">
    <name type="scientific">Cupriavidus basilensis</name>
    <dbReference type="NCBI Taxonomy" id="68895"/>
    <lineage>
        <taxon>Bacteria</taxon>
        <taxon>Pseudomonadati</taxon>
        <taxon>Pseudomonadota</taxon>
        <taxon>Betaproteobacteria</taxon>
        <taxon>Burkholderiales</taxon>
        <taxon>Burkholderiaceae</taxon>
        <taxon>Cupriavidus</taxon>
    </lineage>
</organism>
<dbReference type="Proteomes" id="UP000031843">
    <property type="component" value="Chromosome main"/>
</dbReference>
<gene>
    <name evidence="1" type="ORF">RR42_m3022</name>
</gene>
<evidence type="ECO:0000313" key="1">
    <source>
        <dbReference type="EMBL" id="AJG20393.1"/>
    </source>
</evidence>
<reference evidence="1 2" key="1">
    <citation type="journal article" date="2015" name="Genome Announc.">
        <title>Complete Genome Sequence of Cupriavidus basilensis 4G11, Isolated from the Oak Ridge Field Research Center Site.</title>
        <authorList>
            <person name="Ray J."/>
            <person name="Waters R.J."/>
            <person name="Skerker J.M."/>
            <person name="Kuehl J.V."/>
            <person name="Price M.N."/>
            <person name="Huang J."/>
            <person name="Chakraborty R."/>
            <person name="Arkin A.P."/>
            <person name="Deutschbauer A."/>
        </authorList>
    </citation>
    <scope>NUCLEOTIDE SEQUENCE [LARGE SCALE GENOMIC DNA]</scope>
    <source>
        <strain evidence="1">4G11</strain>
    </source>
</reference>
<name>A0A0C4YBU0_9BURK</name>
<dbReference type="SUPFAM" id="SSF54593">
    <property type="entry name" value="Glyoxalase/Bleomycin resistance protein/Dihydroxybiphenyl dioxygenase"/>
    <property type="match status" value="1"/>
</dbReference>
<dbReference type="InterPro" id="IPR029068">
    <property type="entry name" value="Glyas_Bleomycin-R_OHBP_Dase"/>
</dbReference>
<proteinExistence type="predicted"/>
<dbReference type="EMBL" id="CP010536">
    <property type="protein sequence ID" value="AJG20393.1"/>
    <property type="molecule type" value="Genomic_DNA"/>
</dbReference>
<accession>A0A0C4YBU0</accession>
<dbReference type="AlphaFoldDB" id="A0A0C4YBU0"/>
<keyword evidence="2" id="KW-1185">Reference proteome</keyword>